<comment type="caution">
    <text evidence="4">The sequence shown here is derived from an EMBL/GenBank/DDBJ whole genome shotgun (WGS) entry which is preliminary data.</text>
</comment>
<evidence type="ECO:0000256" key="1">
    <source>
        <dbReference type="ARBA" id="ARBA00022691"/>
    </source>
</evidence>
<evidence type="ECO:0000259" key="3">
    <source>
        <dbReference type="PROSITE" id="PS51668"/>
    </source>
</evidence>
<dbReference type="InterPro" id="IPR023370">
    <property type="entry name" value="TrmO-like_N"/>
</dbReference>
<gene>
    <name evidence="4" type="ORF">SDC9_23789</name>
</gene>
<reference evidence="4" key="1">
    <citation type="submission" date="2019-08" db="EMBL/GenBank/DDBJ databases">
        <authorList>
            <person name="Kucharzyk K."/>
            <person name="Murdoch R.W."/>
            <person name="Higgins S."/>
            <person name="Loffler F."/>
        </authorList>
    </citation>
    <scope>NUCLEOTIDE SEQUENCE</scope>
</reference>
<feature type="domain" description="TsaA-like" evidence="3">
    <location>
        <begin position="5"/>
        <end position="129"/>
    </location>
</feature>
<name>A0A644UGD4_9ZZZZ</name>
<dbReference type="Gene3D" id="2.40.30.70">
    <property type="entry name" value="YaeB-like"/>
    <property type="match status" value="1"/>
</dbReference>
<dbReference type="InterPro" id="IPR040372">
    <property type="entry name" value="YaeB-like"/>
</dbReference>
<dbReference type="Pfam" id="PF01980">
    <property type="entry name" value="TrmO_N"/>
    <property type="match status" value="1"/>
</dbReference>
<dbReference type="CDD" id="cd09281">
    <property type="entry name" value="UPF0066"/>
    <property type="match status" value="1"/>
</dbReference>
<accession>A0A644UGD4</accession>
<proteinExistence type="inferred from homology"/>
<dbReference type="SUPFAM" id="SSF118196">
    <property type="entry name" value="YaeB-like"/>
    <property type="match status" value="1"/>
</dbReference>
<dbReference type="AlphaFoldDB" id="A0A644UGD4"/>
<dbReference type="PANTHER" id="PTHR12818">
    <property type="entry name" value="TRNA (ADENINE(37)-N6)-METHYLTRANSFERASE"/>
    <property type="match status" value="1"/>
</dbReference>
<sequence>MLVTFNPIGTVKIEDGRYYIELKEKYFEAALGLDEYSHIQVIWWFNLYDSEESRNYFVMDKPYTNGPEKVGVLASRSPIRPNPIAVTVSPLIALDKERHRLEIGYIDAEDRTPILDIKPYHPSEDKVRDVVMPAWCRHWPDCIEANEGFDWSKEFNFPIE</sequence>
<organism evidence="4">
    <name type="scientific">bioreactor metagenome</name>
    <dbReference type="NCBI Taxonomy" id="1076179"/>
    <lineage>
        <taxon>unclassified sequences</taxon>
        <taxon>metagenomes</taxon>
        <taxon>ecological metagenomes</taxon>
    </lineage>
</organism>
<protein>
    <recommendedName>
        <fullName evidence="3">TsaA-like domain-containing protein</fullName>
    </recommendedName>
</protein>
<evidence type="ECO:0000313" key="4">
    <source>
        <dbReference type="EMBL" id="MPL77929.1"/>
    </source>
</evidence>
<evidence type="ECO:0000256" key="2">
    <source>
        <dbReference type="ARBA" id="ARBA00033753"/>
    </source>
</evidence>
<dbReference type="PANTHER" id="PTHR12818:SF0">
    <property type="entry name" value="TRNA (ADENINE(37)-N6)-METHYLTRANSFERASE"/>
    <property type="match status" value="1"/>
</dbReference>
<dbReference type="InterPro" id="IPR036413">
    <property type="entry name" value="YaeB-like_sf"/>
</dbReference>
<comment type="similarity">
    <text evidence="2">Belongs to the tRNA methyltransferase O family.</text>
</comment>
<keyword evidence="1" id="KW-0949">S-adenosyl-L-methionine</keyword>
<dbReference type="InterPro" id="IPR036414">
    <property type="entry name" value="YaeB_N_sf"/>
</dbReference>
<dbReference type="EMBL" id="VSSQ01000111">
    <property type="protein sequence ID" value="MPL77929.1"/>
    <property type="molecule type" value="Genomic_DNA"/>
</dbReference>
<dbReference type="PROSITE" id="PS51668">
    <property type="entry name" value="TSAA_2"/>
    <property type="match status" value="1"/>
</dbReference>